<dbReference type="RefSeq" id="WP_380018618.1">
    <property type="nucleotide sequence ID" value="NZ_JBHSHD010000002.1"/>
</dbReference>
<name>A0ABV9QNJ1_9GAMM</name>
<keyword evidence="1" id="KW-0732">Signal</keyword>
<evidence type="ECO:0000256" key="1">
    <source>
        <dbReference type="SAM" id="SignalP"/>
    </source>
</evidence>
<dbReference type="InterPro" id="IPR018756">
    <property type="entry name" value="DUF2314"/>
</dbReference>
<dbReference type="EMBL" id="JBHSHD010000002">
    <property type="protein sequence ID" value="MFC4818883.1"/>
    <property type="molecule type" value="Genomic_DNA"/>
</dbReference>
<evidence type="ECO:0000313" key="4">
    <source>
        <dbReference type="Proteomes" id="UP001595886"/>
    </source>
</evidence>
<feature type="domain" description="DUF2314" evidence="2">
    <location>
        <begin position="41"/>
        <end position="165"/>
    </location>
</feature>
<gene>
    <name evidence="3" type="ORF">ACFO6Q_01025</name>
</gene>
<feature type="signal peptide" evidence="1">
    <location>
        <begin position="1"/>
        <end position="22"/>
    </location>
</feature>
<dbReference type="Pfam" id="PF10077">
    <property type="entry name" value="DUF2314"/>
    <property type="match status" value="1"/>
</dbReference>
<accession>A0ABV9QNJ1</accession>
<organism evidence="3 4">
    <name type="scientific">Dokdonella ginsengisoli</name>
    <dbReference type="NCBI Taxonomy" id="363846"/>
    <lineage>
        <taxon>Bacteria</taxon>
        <taxon>Pseudomonadati</taxon>
        <taxon>Pseudomonadota</taxon>
        <taxon>Gammaproteobacteria</taxon>
        <taxon>Lysobacterales</taxon>
        <taxon>Rhodanobacteraceae</taxon>
        <taxon>Dokdonella</taxon>
    </lineage>
</organism>
<sequence>MRRSLCALALAAMLALPASGRAADRDEARDENEVVLVERGDADMTAAIAQARAKLDEFLVVAANPPAGTSDFKLKVAVRDGEDTEHFWVTPFRVAGKGFKGTLANEPQIVSNVEAGEEIEFSRADVSDWGYTKNGRQVGSYTVCVLFKQMPKEQAEYYRKNHGFDC</sequence>
<evidence type="ECO:0000259" key="2">
    <source>
        <dbReference type="Pfam" id="PF10077"/>
    </source>
</evidence>
<reference evidence="4" key="1">
    <citation type="journal article" date="2019" name="Int. J. Syst. Evol. Microbiol.">
        <title>The Global Catalogue of Microorganisms (GCM) 10K type strain sequencing project: providing services to taxonomists for standard genome sequencing and annotation.</title>
        <authorList>
            <consortium name="The Broad Institute Genomics Platform"/>
            <consortium name="The Broad Institute Genome Sequencing Center for Infectious Disease"/>
            <person name="Wu L."/>
            <person name="Ma J."/>
        </authorList>
    </citation>
    <scope>NUCLEOTIDE SEQUENCE [LARGE SCALE GENOMIC DNA]</scope>
    <source>
        <strain evidence="4">CCUG 30340</strain>
    </source>
</reference>
<proteinExistence type="predicted"/>
<feature type="chain" id="PRO_5046085295" evidence="1">
    <location>
        <begin position="23"/>
        <end position="166"/>
    </location>
</feature>
<protein>
    <submittedName>
        <fullName evidence="3">YegJ family protein</fullName>
    </submittedName>
</protein>
<comment type="caution">
    <text evidence="3">The sequence shown here is derived from an EMBL/GenBank/DDBJ whole genome shotgun (WGS) entry which is preliminary data.</text>
</comment>
<keyword evidence="4" id="KW-1185">Reference proteome</keyword>
<dbReference type="Proteomes" id="UP001595886">
    <property type="component" value="Unassembled WGS sequence"/>
</dbReference>
<evidence type="ECO:0000313" key="3">
    <source>
        <dbReference type="EMBL" id="MFC4818883.1"/>
    </source>
</evidence>